<comment type="similarity">
    <text evidence="7">Belongs to the binding-protein-dependent transport system permease family.</text>
</comment>
<feature type="transmembrane region" description="Helical" evidence="7">
    <location>
        <begin position="75"/>
        <end position="98"/>
    </location>
</feature>
<dbReference type="PROSITE" id="PS50928">
    <property type="entry name" value="ABC_TM1"/>
    <property type="match status" value="1"/>
</dbReference>
<dbReference type="PANTHER" id="PTHR32243:SF18">
    <property type="entry name" value="INNER MEMBRANE ABC TRANSPORTER PERMEASE PROTEIN YCJP"/>
    <property type="match status" value="1"/>
</dbReference>
<keyword evidence="5 7" id="KW-1133">Transmembrane helix</keyword>
<dbReference type="InterPro" id="IPR000515">
    <property type="entry name" value="MetI-like"/>
</dbReference>
<feature type="transmembrane region" description="Helical" evidence="7">
    <location>
        <begin position="12"/>
        <end position="35"/>
    </location>
</feature>
<evidence type="ECO:0000256" key="4">
    <source>
        <dbReference type="ARBA" id="ARBA00022692"/>
    </source>
</evidence>
<keyword evidence="6 7" id="KW-0472">Membrane</keyword>
<protein>
    <submittedName>
        <fullName evidence="9">Sugar ABC transporter permease</fullName>
    </submittedName>
</protein>
<proteinExistence type="inferred from homology"/>
<dbReference type="GO" id="GO:0055085">
    <property type="term" value="P:transmembrane transport"/>
    <property type="evidence" value="ECO:0007669"/>
    <property type="project" value="InterPro"/>
</dbReference>
<dbReference type="CDD" id="cd06261">
    <property type="entry name" value="TM_PBP2"/>
    <property type="match status" value="1"/>
</dbReference>
<name>A0A2M8PEQ0_9CHLR</name>
<evidence type="ECO:0000256" key="1">
    <source>
        <dbReference type="ARBA" id="ARBA00004651"/>
    </source>
</evidence>
<dbReference type="PANTHER" id="PTHR32243">
    <property type="entry name" value="MALTOSE TRANSPORT SYSTEM PERMEASE-RELATED"/>
    <property type="match status" value="1"/>
</dbReference>
<evidence type="ECO:0000259" key="8">
    <source>
        <dbReference type="PROSITE" id="PS50928"/>
    </source>
</evidence>
<evidence type="ECO:0000313" key="9">
    <source>
        <dbReference type="EMBL" id="PJF36030.1"/>
    </source>
</evidence>
<feature type="transmembrane region" description="Helical" evidence="7">
    <location>
        <begin position="251"/>
        <end position="269"/>
    </location>
</feature>
<feature type="transmembrane region" description="Helical" evidence="7">
    <location>
        <begin position="143"/>
        <end position="166"/>
    </location>
</feature>
<dbReference type="Pfam" id="PF00528">
    <property type="entry name" value="BPD_transp_1"/>
    <property type="match status" value="1"/>
</dbReference>
<comment type="subcellular location">
    <subcellularLocation>
        <location evidence="1 7">Cell membrane</location>
        <topology evidence="1 7">Multi-pass membrane protein</topology>
    </subcellularLocation>
</comment>
<dbReference type="EMBL" id="PGTM01000085">
    <property type="protein sequence ID" value="PJF36030.1"/>
    <property type="molecule type" value="Genomic_DNA"/>
</dbReference>
<dbReference type="GO" id="GO:0005886">
    <property type="term" value="C:plasma membrane"/>
    <property type="evidence" value="ECO:0007669"/>
    <property type="project" value="UniProtKB-SubCell"/>
</dbReference>
<keyword evidence="3" id="KW-1003">Cell membrane</keyword>
<sequence length="284" mass="31309">MAGQYGWKYRLGRIGFSALVVIIFVYTVFPFYWALISALKPERELIQTPATFFPQTITLQNFEAVFRNDAFLRGLLNSAVVSVIVVIVALGVGSFAAYALGRLKFSGKRWILYVILSMTLFPQISILPGLFTLVNQLGMYGSITSLMTTYLIFTLPFTVWVLTSFFRALPAELEQAALVDGCTPFQTFYMILLPLTAPALVTTGLLAFIAAWNEYLFALTFTLTQPSAQTVTVAITKFTGVIARNEPFGEIMAASIIVTVPLIILVLIFQRRIVQGLTAGAVKG</sequence>
<keyword evidence="2 7" id="KW-0813">Transport</keyword>
<keyword evidence="4 7" id="KW-0812">Transmembrane</keyword>
<reference evidence="9 10" key="1">
    <citation type="submission" date="2017-11" db="EMBL/GenBank/DDBJ databases">
        <title>Evolution of Phototrophy in the Chloroflexi Phylum Driven by Horizontal Gene Transfer.</title>
        <authorList>
            <person name="Ward L.M."/>
            <person name="Hemp J."/>
            <person name="Shih P.M."/>
            <person name="Mcglynn S.E."/>
            <person name="Fischer W."/>
        </authorList>
    </citation>
    <scope>NUCLEOTIDE SEQUENCE [LARGE SCALE GENOMIC DNA]</scope>
    <source>
        <strain evidence="9">JP3_13</strain>
    </source>
</reference>
<dbReference type="InterPro" id="IPR035906">
    <property type="entry name" value="MetI-like_sf"/>
</dbReference>
<gene>
    <name evidence="9" type="ORF">CUN49_07490</name>
</gene>
<accession>A0A2M8PEQ0</accession>
<evidence type="ECO:0000256" key="5">
    <source>
        <dbReference type="ARBA" id="ARBA00022989"/>
    </source>
</evidence>
<evidence type="ECO:0000256" key="3">
    <source>
        <dbReference type="ARBA" id="ARBA00022475"/>
    </source>
</evidence>
<feature type="transmembrane region" description="Helical" evidence="7">
    <location>
        <begin position="187"/>
        <end position="212"/>
    </location>
</feature>
<evidence type="ECO:0000256" key="2">
    <source>
        <dbReference type="ARBA" id="ARBA00022448"/>
    </source>
</evidence>
<dbReference type="Gene3D" id="1.10.3720.10">
    <property type="entry name" value="MetI-like"/>
    <property type="match status" value="1"/>
</dbReference>
<organism evidence="9 10">
    <name type="scientific">Candidatus Thermofonsia Clade 1 bacterium</name>
    <dbReference type="NCBI Taxonomy" id="2364210"/>
    <lineage>
        <taxon>Bacteria</taxon>
        <taxon>Bacillati</taxon>
        <taxon>Chloroflexota</taxon>
        <taxon>Candidatus Thermofontia</taxon>
        <taxon>Candidatus Thermofonsia Clade 1</taxon>
    </lineage>
</organism>
<feature type="transmembrane region" description="Helical" evidence="7">
    <location>
        <begin position="110"/>
        <end position="131"/>
    </location>
</feature>
<feature type="domain" description="ABC transmembrane type-1" evidence="8">
    <location>
        <begin position="75"/>
        <end position="269"/>
    </location>
</feature>
<dbReference type="InterPro" id="IPR050901">
    <property type="entry name" value="BP-dep_ABC_trans_perm"/>
</dbReference>
<evidence type="ECO:0000256" key="6">
    <source>
        <dbReference type="ARBA" id="ARBA00023136"/>
    </source>
</evidence>
<dbReference type="Proteomes" id="UP000229681">
    <property type="component" value="Unassembled WGS sequence"/>
</dbReference>
<dbReference type="SUPFAM" id="SSF161098">
    <property type="entry name" value="MetI-like"/>
    <property type="match status" value="1"/>
</dbReference>
<dbReference type="AlphaFoldDB" id="A0A2M8PEQ0"/>
<evidence type="ECO:0000256" key="7">
    <source>
        <dbReference type="RuleBase" id="RU363032"/>
    </source>
</evidence>
<evidence type="ECO:0000313" key="10">
    <source>
        <dbReference type="Proteomes" id="UP000229681"/>
    </source>
</evidence>
<comment type="caution">
    <text evidence="9">The sequence shown here is derived from an EMBL/GenBank/DDBJ whole genome shotgun (WGS) entry which is preliminary data.</text>
</comment>